<gene>
    <name evidence="3" type="ORF">Amac_032220</name>
</gene>
<accession>A0A5M3WLW4</accession>
<dbReference type="InterPro" id="IPR050772">
    <property type="entry name" value="Hydratase-Decarb/MhpD_sf"/>
</dbReference>
<organism evidence="3 4">
    <name type="scientific">Acrocarpospora macrocephala</name>
    <dbReference type="NCBI Taxonomy" id="150177"/>
    <lineage>
        <taxon>Bacteria</taxon>
        <taxon>Bacillati</taxon>
        <taxon>Actinomycetota</taxon>
        <taxon>Actinomycetes</taxon>
        <taxon>Streptosporangiales</taxon>
        <taxon>Streptosporangiaceae</taxon>
        <taxon>Acrocarpospora</taxon>
    </lineage>
</organism>
<dbReference type="SUPFAM" id="SSF56529">
    <property type="entry name" value="FAH"/>
    <property type="match status" value="1"/>
</dbReference>
<dbReference type="PANTHER" id="PTHR30143:SF0">
    <property type="entry name" value="2-KETO-4-PENTENOATE HYDRATASE"/>
    <property type="match status" value="1"/>
</dbReference>
<dbReference type="Proteomes" id="UP000331127">
    <property type="component" value="Unassembled WGS sequence"/>
</dbReference>
<name>A0A5M3WLW4_9ACTN</name>
<keyword evidence="4" id="KW-1185">Reference proteome</keyword>
<dbReference type="InterPro" id="IPR036663">
    <property type="entry name" value="Fumarylacetoacetase_C_sf"/>
</dbReference>
<dbReference type="GO" id="GO:0008684">
    <property type="term" value="F:2-oxopent-4-enoate hydratase activity"/>
    <property type="evidence" value="ECO:0007669"/>
    <property type="project" value="TreeGrafter"/>
</dbReference>
<dbReference type="GO" id="GO:0005737">
    <property type="term" value="C:cytoplasm"/>
    <property type="evidence" value="ECO:0007669"/>
    <property type="project" value="TreeGrafter"/>
</dbReference>
<dbReference type="Gene3D" id="3.90.850.10">
    <property type="entry name" value="Fumarylacetoacetase-like, C-terminal domain"/>
    <property type="match status" value="1"/>
</dbReference>
<dbReference type="AlphaFoldDB" id="A0A5M3WLW4"/>
<feature type="domain" description="Fumarylacetoacetase-like C-terminal" evidence="2">
    <location>
        <begin position="106"/>
        <end position="196"/>
    </location>
</feature>
<proteinExistence type="predicted"/>
<evidence type="ECO:0000313" key="4">
    <source>
        <dbReference type="Proteomes" id="UP000331127"/>
    </source>
</evidence>
<evidence type="ECO:0000313" key="3">
    <source>
        <dbReference type="EMBL" id="GES09626.1"/>
    </source>
</evidence>
<sequence>MTVSGTRGLWPRTGIAGYALAIGSPHTTRPLIETLGEELFVSDCGRVDLDSPTTVQVETHVAFLLGQDLGDSAGVLEAAAAIYPALRITEPAGSGRAPLRTRHIVLGSASRTLARVGFDDMLVTVKSNGVILAAGEPADMWRPPVEALAWFAAEQAQDRNVLRRGTVVLSGSLHTPVAARPGDHVRGDLMGVGSVCVSLG</sequence>
<comment type="caution">
    <text evidence="3">The sequence shown here is derived from an EMBL/GenBank/DDBJ whole genome shotgun (WGS) entry which is preliminary data.</text>
</comment>
<evidence type="ECO:0000259" key="2">
    <source>
        <dbReference type="Pfam" id="PF01557"/>
    </source>
</evidence>
<keyword evidence="1" id="KW-0456">Lyase</keyword>
<protein>
    <recommendedName>
        <fullName evidence="2">Fumarylacetoacetase-like C-terminal domain-containing protein</fullName>
    </recommendedName>
</protein>
<dbReference type="EMBL" id="BLAE01000016">
    <property type="protein sequence ID" value="GES09626.1"/>
    <property type="molecule type" value="Genomic_DNA"/>
</dbReference>
<evidence type="ECO:0000256" key="1">
    <source>
        <dbReference type="ARBA" id="ARBA00023239"/>
    </source>
</evidence>
<reference evidence="3 4" key="1">
    <citation type="submission" date="2019-10" db="EMBL/GenBank/DDBJ databases">
        <title>Whole genome shotgun sequence of Acrocarpospora macrocephala NBRC 16266.</title>
        <authorList>
            <person name="Ichikawa N."/>
            <person name="Kimura A."/>
            <person name="Kitahashi Y."/>
            <person name="Komaki H."/>
            <person name="Oguchi A."/>
        </authorList>
    </citation>
    <scope>NUCLEOTIDE SEQUENCE [LARGE SCALE GENOMIC DNA]</scope>
    <source>
        <strain evidence="3 4">NBRC 16266</strain>
    </source>
</reference>
<dbReference type="Pfam" id="PF01557">
    <property type="entry name" value="FAA_hydrolase"/>
    <property type="match status" value="1"/>
</dbReference>
<dbReference type="PANTHER" id="PTHR30143">
    <property type="entry name" value="ACID HYDRATASE"/>
    <property type="match status" value="1"/>
</dbReference>
<dbReference type="InterPro" id="IPR011234">
    <property type="entry name" value="Fumarylacetoacetase-like_C"/>
</dbReference>